<evidence type="ECO:0000313" key="3">
    <source>
        <dbReference type="Proteomes" id="UP000241229"/>
    </source>
</evidence>
<organism evidence="2 3">
    <name type="scientific">Kumtagia ephedrae</name>
    <dbReference type="NCBI Taxonomy" id="2116701"/>
    <lineage>
        <taxon>Bacteria</taxon>
        <taxon>Pseudomonadati</taxon>
        <taxon>Pseudomonadota</taxon>
        <taxon>Alphaproteobacteria</taxon>
        <taxon>Hyphomicrobiales</taxon>
        <taxon>Phyllobacteriaceae</taxon>
        <taxon>Kumtagia</taxon>
    </lineage>
</organism>
<gene>
    <name evidence="2" type="ORF">C7I84_13865</name>
</gene>
<comment type="caution">
    <text evidence="2">The sequence shown here is derived from an EMBL/GenBank/DDBJ whole genome shotgun (WGS) entry which is preliminary data.</text>
</comment>
<name>A0A2P7S9W9_9HYPH</name>
<evidence type="ECO:0000259" key="1">
    <source>
        <dbReference type="Pfam" id="PF01261"/>
    </source>
</evidence>
<dbReference type="GO" id="GO:0016853">
    <property type="term" value="F:isomerase activity"/>
    <property type="evidence" value="ECO:0007669"/>
    <property type="project" value="UniProtKB-KW"/>
</dbReference>
<dbReference type="PANTHER" id="PTHR12110:SF41">
    <property type="entry name" value="INOSOSE DEHYDRATASE"/>
    <property type="match status" value="1"/>
</dbReference>
<dbReference type="InterPro" id="IPR013022">
    <property type="entry name" value="Xyl_isomerase-like_TIM-brl"/>
</dbReference>
<reference evidence="2 3" key="1">
    <citation type="submission" date="2018-03" db="EMBL/GenBank/DDBJ databases">
        <title>The draft genome of Mesorhizobium sp. 6GN-30.</title>
        <authorList>
            <person name="Liu L."/>
            <person name="Li L."/>
            <person name="Wang T."/>
            <person name="Zhang X."/>
            <person name="Liang L."/>
        </authorList>
    </citation>
    <scope>NUCLEOTIDE SEQUENCE [LARGE SCALE GENOMIC DNA]</scope>
    <source>
        <strain evidence="2 3">6GN30</strain>
    </source>
</reference>
<dbReference type="OrthoDB" id="9798407at2"/>
<accession>A0A2P7S9W9</accession>
<dbReference type="AlphaFoldDB" id="A0A2P7S9W9"/>
<dbReference type="InterPro" id="IPR050312">
    <property type="entry name" value="IolE/XylAMocC-like"/>
</dbReference>
<dbReference type="Pfam" id="PF01261">
    <property type="entry name" value="AP_endonuc_2"/>
    <property type="match status" value="1"/>
</dbReference>
<protein>
    <submittedName>
        <fullName evidence="2">Xylose isomerase</fullName>
    </submittedName>
</protein>
<evidence type="ECO:0000313" key="2">
    <source>
        <dbReference type="EMBL" id="PSJ59105.1"/>
    </source>
</evidence>
<proteinExistence type="predicted"/>
<dbReference type="EMBL" id="PXYK01000012">
    <property type="protein sequence ID" value="PSJ59105.1"/>
    <property type="molecule type" value="Genomic_DNA"/>
</dbReference>
<dbReference type="Proteomes" id="UP000241229">
    <property type="component" value="Unassembled WGS sequence"/>
</dbReference>
<dbReference type="InterPro" id="IPR036237">
    <property type="entry name" value="Xyl_isomerase-like_sf"/>
</dbReference>
<keyword evidence="3" id="KW-1185">Reference proteome</keyword>
<dbReference type="RefSeq" id="WP_106772789.1">
    <property type="nucleotide sequence ID" value="NZ_PXYK01000012.1"/>
</dbReference>
<feature type="domain" description="Xylose isomerase-like TIM barrel" evidence="1">
    <location>
        <begin position="25"/>
        <end position="231"/>
    </location>
</feature>
<dbReference type="SUPFAM" id="SSF51658">
    <property type="entry name" value="Xylose isomerase-like"/>
    <property type="match status" value="1"/>
</dbReference>
<dbReference type="Gene3D" id="3.20.20.150">
    <property type="entry name" value="Divalent-metal-dependent TIM barrel enzymes"/>
    <property type="match status" value="1"/>
</dbReference>
<sequence>MTWSFQLYSARNFQPWSDVLKTLGELGYKQVEGFGGVYAEPSAFRADLDRNGLAMPSGHFPIDMLETDFGMAETIARTLGMKLIACPYLQAPDRPADAEGWRGFGKRLAAVAKRAEDAGLAFAWHNHDFEFQPLADGSTPQDRIFEGAPDLGWEIDVAWVIRGGADPLKWIGEHGQRIVAVHVKDIAPAGENADEDGWSDVGHGTVDWKGLLATLKARTPAKYYIMEQDNPNDFRRFASRSIAAVSSF</sequence>
<keyword evidence="2" id="KW-0413">Isomerase</keyword>
<dbReference type="PANTHER" id="PTHR12110">
    <property type="entry name" value="HYDROXYPYRUVATE ISOMERASE"/>
    <property type="match status" value="1"/>
</dbReference>